<feature type="domain" description="Tc1-like transposase DDE" evidence="1">
    <location>
        <begin position="1"/>
        <end position="56"/>
    </location>
</feature>
<dbReference type="InterPro" id="IPR038717">
    <property type="entry name" value="Tc1-like_DDE_dom"/>
</dbReference>
<keyword evidence="3" id="KW-1185">Reference proteome</keyword>
<proteinExistence type="predicted"/>
<evidence type="ECO:0000313" key="3">
    <source>
        <dbReference type="Proteomes" id="UP000709295"/>
    </source>
</evidence>
<sequence>MDNAKIHMYKELQAMIHATGALLFFLPPYSPGLNPIEVGFSLLKRWIQRHSNMAFREDPLVVLRVAMHKCIRQKEKVGGNLYSHCGYKPNEIAITD</sequence>
<evidence type="ECO:0000313" key="2">
    <source>
        <dbReference type="EMBL" id="KAG6951481.1"/>
    </source>
</evidence>
<dbReference type="Proteomes" id="UP000709295">
    <property type="component" value="Unassembled WGS sequence"/>
</dbReference>
<accession>A0A8J5ID30</accession>
<dbReference type="Pfam" id="PF13358">
    <property type="entry name" value="DDE_3"/>
    <property type="match status" value="1"/>
</dbReference>
<organism evidence="2 3">
    <name type="scientific">Phytophthora aleatoria</name>
    <dbReference type="NCBI Taxonomy" id="2496075"/>
    <lineage>
        <taxon>Eukaryota</taxon>
        <taxon>Sar</taxon>
        <taxon>Stramenopiles</taxon>
        <taxon>Oomycota</taxon>
        <taxon>Peronosporomycetes</taxon>
        <taxon>Peronosporales</taxon>
        <taxon>Peronosporaceae</taxon>
        <taxon>Phytophthora</taxon>
    </lineage>
</organism>
<protein>
    <recommendedName>
        <fullName evidence="1">Tc1-like transposase DDE domain-containing protein</fullName>
    </recommendedName>
</protein>
<name>A0A8J5ID30_9STRA</name>
<dbReference type="PANTHER" id="PTHR46564">
    <property type="entry name" value="TRANSPOSASE"/>
    <property type="match status" value="1"/>
</dbReference>
<evidence type="ECO:0000259" key="1">
    <source>
        <dbReference type="Pfam" id="PF13358"/>
    </source>
</evidence>
<dbReference type="PANTHER" id="PTHR46564:SF1">
    <property type="entry name" value="TRANSPOSASE"/>
    <property type="match status" value="1"/>
</dbReference>
<comment type="caution">
    <text evidence="2">The sequence shown here is derived from an EMBL/GenBank/DDBJ whole genome shotgun (WGS) entry which is preliminary data.</text>
</comment>
<gene>
    <name evidence="2" type="ORF">JG688_00013707</name>
</gene>
<dbReference type="AlphaFoldDB" id="A0A8J5ID30"/>
<reference evidence="2" key="1">
    <citation type="submission" date="2021-01" db="EMBL/GenBank/DDBJ databases">
        <title>Phytophthora aleatoria, a newly-described species from Pinus radiata is distinct from Phytophthora cactorum isolates based on comparative genomics.</title>
        <authorList>
            <person name="Mcdougal R."/>
            <person name="Panda P."/>
            <person name="Williams N."/>
            <person name="Studholme D.J."/>
        </authorList>
    </citation>
    <scope>NUCLEOTIDE SEQUENCE</scope>
    <source>
        <strain evidence="2">NZFS 4037</strain>
    </source>
</reference>
<dbReference type="EMBL" id="JAENGY010001196">
    <property type="protein sequence ID" value="KAG6951481.1"/>
    <property type="molecule type" value="Genomic_DNA"/>
</dbReference>